<dbReference type="EMBL" id="BARU01005029">
    <property type="protein sequence ID" value="GAH25903.1"/>
    <property type="molecule type" value="Genomic_DNA"/>
</dbReference>
<dbReference type="AlphaFoldDB" id="X1FYR4"/>
<dbReference type="Gene3D" id="1.20.1330.10">
    <property type="entry name" value="f41 fragment of flagellin, N-terminal domain"/>
    <property type="match status" value="1"/>
</dbReference>
<accession>X1FYR4</accession>
<feature type="non-terminal residue" evidence="1">
    <location>
        <position position="106"/>
    </location>
</feature>
<evidence type="ECO:0000313" key="1">
    <source>
        <dbReference type="EMBL" id="GAH25903.1"/>
    </source>
</evidence>
<reference evidence="1" key="1">
    <citation type="journal article" date="2014" name="Front. Microbiol.">
        <title>High frequency of phylogenetically diverse reductive dehalogenase-homologous genes in deep subseafloor sedimentary metagenomes.</title>
        <authorList>
            <person name="Kawai M."/>
            <person name="Futagami T."/>
            <person name="Toyoda A."/>
            <person name="Takaki Y."/>
            <person name="Nishi S."/>
            <person name="Hori S."/>
            <person name="Arai W."/>
            <person name="Tsubouchi T."/>
            <person name="Morono Y."/>
            <person name="Uchiyama I."/>
            <person name="Ito T."/>
            <person name="Fujiyama A."/>
            <person name="Inagaki F."/>
            <person name="Takami H."/>
        </authorList>
    </citation>
    <scope>NUCLEOTIDE SEQUENCE</scope>
    <source>
        <strain evidence="1">Expedition CK06-06</strain>
    </source>
</reference>
<organism evidence="1">
    <name type="scientific">marine sediment metagenome</name>
    <dbReference type="NCBI Taxonomy" id="412755"/>
    <lineage>
        <taxon>unclassified sequences</taxon>
        <taxon>metagenomes</taxon>
        <taxon>ecological metagenomes</taxon>
    </lineage>
</organism>
<dbReference type="SUPFAM" id="SSF64518">
    <property type="entry name" value="Phase 1 flagellin"/>
    <property type="match status" value="1"/>
</dbReference>
<protein>
    <submittedName>
        <fullName evidence="1">Uncharacterized protein</fullName>
    </submittedName>
</protein>
<feature type="non-terminal residue" evidence="1">
    <location>
        <position position="1"/>
    </location>
</feature>
<comment type="caution">
    <text evidence="1">The sequence shown here is derived from an EMBL/GenBank/DDBJ whole genome shotgun (WGS) entry which is preliminary data.</text>
</comment>
<sequence>PLNFSDSAMVSGGSIFDMVIYLRDRFYAGDSEVVGGRALKGIDLAINSLTTTLAEVGARDNRLQVTMDKLSYELPEFIKRNSEEVDLDLSEAIMELKMLEYTHKAA</sequence>
<gene>
    <name evidence="1" type="ORF">S03H2_09705</name>
</gene>
<proteinExistence type="predicted"/>
<name>X1FYR4_9ZZZZ</name>